<keyword evidence="5" id="KW-1185">Reference proteome</keyword>
<evidence type="ECO:0000256" key="2">
    <source>
        <dbReference type="PROSITE-ProRule" id="PRU01248"/>
    </source>
</evidence>
<dbReference type="InterPro" id="IPR013762">
    <property type="entry name" value="Integrase-like_cat_sf"/>
</dbReference>
<protein>
    <recommendedName>
        <fullName evidence="3">Core-binding (CB) domain-containing protein</fullName>
    </recommendedName>
</protein>
<dbReference type="KEGG" id="sro:Sros_4666"/>
<dbReference type="GO" id="GO:0006310">
    <property type="term" value="P:DNA recombination"/>
    <property type="evidence" value="ECO:0007669"/>
    <property type="project" value="UniProtKB-KW"/>
</dbReference>
<dbReference type="GO" id="GO:0015074">
    <property type="term" value="P:DNA integration"/>
    <property type="evidence" value="ECO:0007669"/>
    <property type="project" value="InterPro"/>
</dbReference>
<dbReference type="EMBL" id="CP001814">
    <property type="protein sequence ID" value="ACZ87520.1"/>
    <property type="molecule type" value="Genomic_DNA"/>
</dbReference>
<keyword evidence="1" id="KW-0233">DNA recombination</keyword>
<dbReference type="eggNOG" id="COG0582">
    <property type="taxonomic scope" value="Bacteria"/>
</dbReference>
<dbReference type="SUPFAM" id="SSF56349">
    <property type="entry name" value="DNA breaking-rejoining enzymes"/>
    <property type="match status" value="1"/>
</dbReference>
<dbReference type="GO" id="GO:0003677">
    <property type="term" value="F:DNA binding"/>
    <property type="evidence" value="ECO:0007669"/>
    <property type="project" value="UniProtKB-UniRule"/>
</dbReference>
<dbReference type="InterPro" id="IPR011010">
    <property type="entry name" value="DNA_brk_join_enz"/>
</dbReference>
<dbReference type="Proteomes" id="UP000002029">
    <property type="component" value="Chromosome"/>
</dbReference>
<evidence type="ECO:0000259" key="3">
    <source>
        <dbReference type="PROSITE" id="PS51900"/>
    </source>
</evidence>
<dbReference type="HOGENOM" id="CLU_1133109_0_0_11"/>
<evidence type="ECO:0000256" key="1">
    <source>
        <dbReference type="ARBA" id="ARBA00023172"/>
    </source>
</evidence>
<organism evidence="4 5">
    <name type="scientific">Streptosporangium roseum (strain ATCC 12428 / DSM 43021 / JCM 3005 / KCTC 9067 / NCIMB 10171 / NRRL 2505 / NI 9100)</name>
    <dbReference type="NCBI Taxonomy" id="479432"/>
    <lineage>
        <taxon>Bacteria</taxon>
        <taxon>Bacillati</taxon>
        <taxon>Actinomycetota</taxon>
        <taxon>Actinomycetes</taxon>
        <taxon>Streptosporangiales</taxon>
        <taxon>Streptosporangiaceae</taxon>
        <taxon>Streptosporangium</taxon>
    </lineage>
</organism>
<feature type="domain" description="Core-binding (CB)" evidence="3">
    <location>
        <begin position="24"/>
        <end position="101"/>
    </location>
</feature>
<dbReference type="InterPro" id="IPR044068">
    <property type="entry name" value="CB"/>
</dbReference>
<reference evidence="4 5" key="1">
    <citation type="journal article" date="2010" name="Stand. Genomic Sci.">
        <title>Complete genome sequence of Streptosporangium roseum type strain (NI 9100).</title>
        <authorList>
            <person name="Nolan M."/>
            <person name="Sikorski J."/>
            <person name="Jando M."/>
            <person name="Lucas S."/>
            <person name="Lapidus A."/>
            <person name="Glavina Del Rio T."/>
            <person name="Chen F."/>
            <person name="Tice H."/>
            <person name="Pitluck S."/>
            <person name="Cheng J.F."/>
            <person name="Chertkov O."/>
            <person name="Sims D."/>
            <person name="Meincke L."/>
            <person name="Brettin T."/>
            <person name="Han C."/>
            <person name="Detter J.C."/>
            <person name="Bruce D."/>
            <person name="Goodwin L."/>
            <person name="Land M."/>
            <person name="Hauser L."/>
            <person name="Chang Y.J."/>
            <person name="Jeffries C.D."/>
            <person name="Ivanova N."/>
            <person name="Mavromatis K."/>
            <person name="Mikhailova N."/>
            <person name="Chen A."/>
            <person name="Palaniappan K."/>
            <person name="Chain P."/>
            <person name="Rohde M."/>
            <person name="Goker M."/>
            <person name="Bristow J."/>
            <person name="Eisen J.A."/>
            <person name="Markowitz V."/>
            <person name="Hugenholtz P."/>
            <person name="Kyrpides N.C."/>
            <person name="Klenk H.P."/>
        </authorList>
    </citation>
    <scope>NUCLEOTIDE SEQUENCE [LARGE SCALE GENOMIC DNA]</scope>
    <source>
        <strain evidence="5">ATCC 12428 / DSM 43021 / JCM 3005 / NI 9100</strain>
    </source>
</reference>
<evidence type="ECO:0000313" key="5">
    <source>
        <dbReference type="Proteomes" id="UP000002029"/>
    </source>
</evidence>
<name>D2B3K4_STRRD</name>
<accession>D2B3K4</accession>
<proteinExistence type="predicted"/>
<dbReference type="AlphaFoldDB" id="D2B3K4"/>
<keyword evidence="2" id="KW-0238">DNA-binding</keyword>
<evidence type="ECO:0000313" key="4">
    <source>
        <dbReference type="EMBL" id="ACZ87520.1"/>
    </source>
</evidence>
<gene>
    <name evidence="4" type="ordered locus">Sros_4666</name>
</gene>
<dbReference type="PROSITE" id="PS51900">
    <property type="entry name" value="CB"/>
    <property type="match status" value="1"/>
</dbReference>
<dbReference type="RefSeq" id="WP_012891261.1">
    <property type="nucleotide sequence ID" value="NC_013595.1"/>
</dbReference>
<dbReference type="Gene3D" id="1.10.443.10">
    <property type="entry name" value="Intergrase catalytic core"/>
    <property type="match status" value="1"/>
</dbReference>
<sequence length="245" mass="26794">MPVVAFPSGASGSAVPSGHPTEVQTVAGAVERFLDSLDAATTRAGYTRTLARLTATVGPHHPVANLDCDHYALVMAAWDSAAAATWNRHLSALISSTTWAQRQDLLATNPARRLLRRKINHRGDRAIPATRLEKSCPRLRPARARGRRHLPATGRGRLSYPRAEYLFKTASAELDPHGDGWTLHQLRHSALPHLAAAGRTAPELQAKSRHQHLASLGRYVRLGEETSARITAEHDPAARRRTRNP</sequence>